<feature type="transmembrane region" description="Helical" evidence="1">
    <location>
        <begin position="208"/>
        <end position="232"/>
    </location>
</feature>
<feature type="transmembrane region" description="Helical" evidence="1">
    <location>
        <begin position="361"/>
        <end position="378"/>
    </location>
</feature>
<evidence type="ECO:0008006" key="4">
    <source>
        <dbReference type="Google" id="ProtNLM"/>
    </source>
</evidence>
<accession>A0A1Q2C5P3</accession>
<name>A0A1Q2C5P3_ANAHA</name>
<feature type="transmembrane region" description="Helical" evidence="1">
    <location>
        <begin position="166"/>
        <end position="187"/>
    </location>
</feature>
<feature type="transmembrane region" description="Helical" evidence="1">
    <location>
        <begin position="270"/>
        <end position="294"/>
    </location>
</feature>
<sequence>MEKGGFMRIFKLEFQKIMKNPMLWLLAVIFCLVNCLVIYNEAGNKHTSKELVIMHDIIKKTDDINHSRQAKNRNERKQLSEAYQEYYKENIDLYDKLDMTKILKQKEEMFQYHPKGFMKEFVKDNYEHLQKRVEEIKSDKEYNDAFYPGQYYKIHSLLYSKLGKKLIVEMSLLMALSILFIMDYERLQKTNDLVDATRTGKRIMDYKAFTGTLSGILFSAILCSVTWIYFFYCVSFKGLWNVSVASTLVAEKRYSGLFYPFVTFFKMTQIQYLILTLIVYLGIILLIALATIAIQFLLGNSYFSFAILILLNMALFLGAYYSNVTFMNVILHLLNPTNLYITSGAWFMENDITLSFAGNEFWIIGVTGVWMILCVKIARNFKLYDRNVSSIHKNIKKDRCTKNEFH</sequence>
<proteinExistence type="predicted"/>
<reference evidence="2 3" key="1">
    <citation type="journal article" date="2016" name="Sci. Rep.">
        <title>Accelerated dysbiosis of gut microbiota during aggravation of DSS-induced colitis by a butyrate-producing bacterium.</title>
        <authorList>
            <person name="Zhang Q."/>
            <person name="Wu Y."/>
            <person name="Wang J."/>
            <person name="Wu G."/>
            <person name="Long W."/>
            <person name="Xue Z."/>
            <person name="Wang L."/>
            <person name="Zhang X."/>
            <person name="Pang X."/>
            <person name="Zhao Y."/>
            <person name="Zhao L."/>
            <person name="Zhang C."/>
        </authorList>
    </citation>
    <scope>NUCLEOTIDE SEQUENCE [LARGE SCALE GENOMIC DNA]</scope>
    <source>
        <strain evidence="2 3">BPB5</strain>
    </source>
</reference>
<gene>
    <name evidence="2" type="ORF">DO83_04975</name>
</gene>
<feature type="transmembrane region" description="Helical" evidence="1">
    <location>
        <begin position="301"/>
        <end position="321"/>
    </location>
</feature>
<organism evidence="2 3">
    <name type="scientific">Anaerostipes hadrus</name>
    <dbReference type="NCBI Taxonomy" id="649756"/>
    <lineage>
        <taxon>Bacteria</taxon>
        <taxon>Bacillati</taxon>
        <taxon>Bacillota</taxon>
        <taxon>Clostridia</taxon>
        <taxon>Lachnospirales</taxon>
        <taxon>Lachnospiraceae</taxon>
        <taxon>Anaerostipes</taxon>
    </lineage>
</organism>
<evidence type="ECO:0000256" key="1">
    <source>
        <dbReference type="SAM" id="Phobius"/>
    </source>
</evidence>
<evidence type="ECO:0000313" key="2">
    <source>
        <dbReference type="EMBL" id="AQP39005.1"/>
    </source>
</evidence>
<dbReference type="Proteomes" id="UP000188159">
    <property type="component" value="Chromosome"/>
</dbReference>
<feature type="transmembrane region" description="Helical" evidence="1">
    <location>
        <begin position="21"/>
        <end position="39"/>
    </location>
</feature>
<dbReference type="EMBL" id="CP012098">
    <property type="protein sequence ID" value="AQP39005.1"/>
    <property type="molecule type" value="Genomic_DNA"/>
</dbReference>
<evidence type="ECO:0000313" key="3">
    <source>
        <dbReference type="Proteomes" id="UP000188159"/>
    </source>
</evidence>
<protein>
    <recommendedName>
        <fullName evidence="4">ABC-2 family transporter protein</fullName>
    </recommendedName>
</protein>
<keyword evidence="1" id="KW-0472">Membrane</keyword>
<keyword evidence="1" id="KW-0812">Transmembrane</keyword>
<keyword evidence="1" id="KW-1133">Transmembrane helix</keyword>
<dbReference type="AlphaFoldDB" id="A0A1Q2C5P3"/>